<evidence type="ECO:0000256" key="7">
    <source>
        <dbReference type="ARBA" id="ARBA00023204"/>
    </source>
</evidence>
<dbReference type="PANTHER" id="PTHR10815:SF13">
    <property type="entry name" value="METHYLATED-DNA--PROTEIN-CYSTEINE METHYLTRANSFERASE"/>
    <property type="match status" value="1"/>
</dbReference>
<comment type="catalytic activity">
    <reaction evidence="8">
        <text>a 6-O-methyl-2'-deoxyguanosine in DNA + L-cysteinyl-[protein] = S-methyl-L-cysteinyl-[protein] + a 2'-deoxyguanosine in DNA</text>
        <dbReference type="Rhea" id="RHEA:24000"/>
        <dbReference type="Rhea" id="RHEA-COMP:10131"/>
        <dbReference type="Rhea" id="RHEA-COMP:10132"/>
        <dbReference type="Rhea" id="RHEA-COMP:11367"/>
        <dbReference type="Rhea" id="RHEA-COMP:11368"/>
        <dbReference type="ChEBI" id="CHEBI:29950"/>
        <dbReference type="ChEBI" id="CHEBI:82612"/>
        <dbReference type="ChEBI" id="CHEBI:85445"/>
        <dbReference type="ChEBI" id="CHEBI:85448"/>
        <dbReference type="EC" id="2.1.1.63"/>
    </reaction>
</comment>
<dbReference type="Gene3D" id="1.10.10.10">
    <property type="entry name" value="Winged helix-like DNA-binding domain superfamily/Winged helix DNA-binding domain"/>
    <property type="match status" value="1"/>
</dbReference>
<keyword evidence="3 10" id="KW-0808">Transferase</keyword>
<evidence type="ECO:0000256" key="6">
    <source>
        <dbReference type="ARBA" id="ARBA00023163"/>
    </source>
</evidence>
<dbReference type="InterPro" id="IPR009057">
    <property type="entry name" value="Homeodomain-like_sf"/>
</dbReference>
<dbReference type="InterPro" id="IPR001497">
    <property type="entry name" value="MethylDNA_cys_MeTrfase_AS"/>
</dbReference>
<dbReference type="InterPro" id="IPR014048">
    <property type="entry name" value="MethylDNA_cys_MeTrfase_DNA-bd"/>
</dbReference>
<dbReference type="EC" id="2.1.1.63" evidence="10"/>
<evidence type="ECO:0000256" key="4">
    <source>
        <dbReference type="ARBA" id="ARBA00022763"/>
    </source>
</evidence>
<proteinExistence type="predicted"/>
<evidence type="ECO:0000256" key="3">
    <source>
        <dbReference type="ARBA" id="ARBA00022679"/>
    </source>
</evidence>
<gene>
    <name evidence="10" type="ORF">ACFQ4M_18200</name>
</gene>
<dbReference type="InterPro" id="IPR018060">
    <property type="entry name" value="HTH_AraC"/>
</dbReference>
<evidence type="ECO:0000259" key="9">
    <source>
        <dbReference type="PROSITE" id="PS01124"/>
    </source>
</evidence>
<dbReference type="PROSITE" id="PS01124">
    <property type="entry name" value="HTH_ARAC_FAMILY_2"/>
    <property type="match status" value="1"/>
</dbReference>
<evidence type="ECO:0000256" key="8">
    <source>
        <dbReference type="ARBA" id="ARBA00049348"/>
    </source>
</evidence>
<accession>A0ABW3WJD9</accession>
<sequence>MDALDHHARHYDTVARAIAYLRARVSDQPGLDEVAAAVHLSPAHLQRVFTEWAGISPKRFLQHLTKEYARTRLRQALDILSVSAEAGLGSPSRLHDLMVSCEAMTPGEIKTAARGIDIGHGIAPTPFGAALVAWTPRGVCHFAFRTTDDAALLAGLRAQWPAASLHRDDEAARRLMHEIFPQAPSRGRVHVVLRGTNFQIKVWEALIRIEPGHILSYGQLAHEIGMPRAARAVGTALAANTIGYLIPCHRVIRDSGETGEYRWGSERKLAMLGREAGSCARGHGD</sequence>
<dbReference type="InterPro" id="IPR036217">
    <property type="entry name" value="MethylDNA_cys_MeTrfase_DNAb"/>
</dbReference>
<keyword evidence="6" id="KW-0804">Transcription</keyword>
<dbReference type="InterPro" id="IPR036631">
    <property type="entry name" value="MGMT_N_sf"/>
</dbReference>
<dbReference type="SUPFAM" id="SSF46767">
    <property type="entry name" value="Methylated DNA-protein cysteine methyltransferase, C-terminal domain"/>
    <property type="match status" value="1"/>
</dbReference>
<keyword evidence="11" id="KW-1185">Reference proteome</keyword>
<evidence type="ECO:0000256" key="1">
    <source>
        <dbReference type="ARBA" id="ARBA00001286"/>
    </source>
</evidence>
<dbReference type="PANTHER" id="PTHR10815">
    <property type="entry name" value="METHYLATED-DNA--PROTEIN-CYSTEINE METHYLTRANSFERASE"/>
    <property type="match status" value="1"/>
</dbReference>
<dbReference type="RefSeq" id="WP_002936091.1">
    <property type="nucleotide sequence ID" value="NZ_JARQZE010000006.1"/>
</dbReference>
<keyword evidence="2 10" id="KW-0489">Methyltransferase</keyword>
<evidence type="ECO:0000313" key="11">
    <source>
        <dbReference type="Proteomes" id="UP001597158"/>
    </source>
</evidence>
<dbReference type="Pfam" id="PF12833">
    <property type="entry name" value="HTH_18"/>
    <property type="match status" value="1"/>
</dbReference>
<dbReference type="Proteomes" id="UP001597158">
    <property type="component" value="Unassembled WGS sequence"/>
</dbReference>
<evidence type="ECO:0000256" key="5">
    <source>
        <dbReference type="ARBA" id="ARBA00023015"/>
    </source>
</evidence>
<feature type="domain" description="HTH araC/xylS-type" evidence="9">
    <location>
        <begin position="15"/>
        <end position="112"/>
    </location>
</feature>
<comment type="catalytic activity">
    <reaction evidence="1">
        <text>a 4-O-methyl-thymidine in DNA + L-cysteinyl-[protein] = a thymidine in DNA + S-methyl-L-cysteinyl-[protein]</text>
        <dbReference type="Rhea" id="RHEA:53428"/>
        <dbReference type="Rhea" id="RHEA-COMP:10131"/>
        <dbReference type="Rhea" id="RHEA-COMP:10132"/>
        <dbReference type="Rhea" id="RHEA-COMP:13555"/>
        <dbReference type="Rhea" id="RHEA-COMP:13556"/>
        <dbReference type="ChEBI" id="CHEBI:29950"/>
        <dbReference type="ChEBI" id="CHEBI:82612"/>
        <dbReference type="ChEBI" id="CHEBI:137386"/>
        <dbReference type="ChEBI" id="CHEBI:137387"/>
        <dbReference type="EC" id="2.1.1.63"/>
    </reaction>
</comment>
<dbReference type="GO" id="GO:0032259">
    <property type="term" value="P:methylation"/>
    <property type="evidence" value="ECO:0007669"/>
    <property type="project" value="UniProtKB-KW"/>
</dbReference>
<keyword evidence="4" id="KW-0227">DNA damage</keyword>
<comment type="caution">
    <text evidence="10">The sequence shown here is derived from an EMBL/GenBank/DDBJ whole genome shotgun (WGS) entry which is preliminary data.</text>
</comment>
<name>A0ABW3WJD9_9RHOO</name>
<dbReference type="SMART" id="SM00342">
    <property type="entry name" value="HTH_ARAC"/>
    <property type="match status" value="1"/>
</dbReference>
<dbReference type="NCBIfam" id="TIGR00589">
    <property type="entry name" value="ogt"/>
    <property type="match status" value="1"/>
</dbReference>
<dbReference type="Gene3D" id="1.10.10.60">
    <property type="entry name" value="Homeodomain-like"/>
    <property type="match status" value="1"/>
</dbReference>
<dbReference type="Pfam" id="PF01035">
    <property type="entry name" value="DNA_binding_1"/>
    <property type="match status" value="1"/>
</dbReference>
<dbReference type="CDD" id="cd06445">
    <property type="entry name" value="ATase"/>
    <property type="match status" value="1"/>
</dbReference>
<evidence type="ECO:0000256" key="2">
    <source>
        <dbReference type="ARBA" id="ARBA00022603"/>
    </source>
</evidence>
<keyword evidence="7" id="KW-0234">DNA repair</keyword>
<evidence type="ECO:0000313" key="10">
    <source>
        <dbReference type="EMBL" id="MFD1265510.1"/>
    </source>
</evidence>
<dbReference type="SUPFAM" id="SSF53155">
    <property type="entry name" value="Methylated DNA-protein cysteine methyltransferase domain"/>
    <property type="match status" value="1"/>
</dbReference>
<dbReference type="PROSITE" id="PS00374">
    <property type="entry name" value="MGMT"/>
    <property type="match status" value="1"/>
</dbReference>
<dbReference type="SUPFAM" id="SSF46689">
    <property type="entry name" value="Homeodomain-like"/>
    <property type="match status" value="1"/>
</dbReference>
<organism evidence="10 11">
    <name type="scientific">Thauera mechernichensis</name>
    <dbReference type="NCBI Taxonomy" id="82788"/>
    <lineage>
        <taxon>Bacteria</taxon>
        <taxon>Pseudomonadati</taxon>
        <taxon>Pseudomonadota</taxon>
        <taxon>Betaproteobacteria</taxon>
        <taxon>Rhodocyclales</taxon>
        <taxon>Zoogloeaceae</taxon>
        <taxon>Thauera</taxon>
    </lineage>
</organism>
<dbReference type="Gene3D" id="3.30.160.70">
    <property type="entry name" value="Methylated DNA-protein cysteine methyltransferase domain"/>
    <property type="match status" value="1"/>
</dbReference>
<reference evidence="11" key="1">
    <citation type="journal article" date="2019" name="Int. J. Syst. Evol. Microbiol.">
        <title>The Global Catalogue of Microorganisms (GCM) 10K type strain sequencing project: providing services to taxonomists for standard genome sequencing and annotation.</title>
        <authorList>
            <consortium name="The Broad Institute Genomics Platform"/>
            <consortium name="The Broad Institute Genome Sequencing Center for Infectious Disease"/>
            <person name="Wu L."/>
            <person name="Ma J."/>
        </authorList>
    </citation>
    <scope>NUCLEOTIDE SEQUENCE [LARGE SCALE GENOMIC DNA]</scope>
    <source>
        <strain evidence="11">CCUG 48884</strain>
    </source>
</reference>
<dbReference type="EMBL" id="JBHTMC010000034">
    <property type="protein sequence ID" value="MFD1265510.1"/>
    <property type="molecule type" value="Genomic_DNA"/>
</dbReference>
<keyword evidence="5" id="KW-0805">Transcription regulation</keyword>
<dbReference type="GO" id="GO:0003908">
    <property type="term" value="F:methylated-DNA-[protein]-cysteine S-methyltransferase activity"/>
    <property type="evidence" value="ECO:0007669"/>
    <property type="project" value="UniProtKB-EC"/>
</dbReference>
<protein>
    <submittedName>
        <fullName evidence="10">Methylated-DNA--[protein]-cysteine S-methyltransferase</fullName>
        <ecNumber evidence="10">2.1.1.63</ecNumber>
    </submittedName>
</protein>
<dbReference type="InterPro" id="IPR036388">
    <property type="entry name" value="WH-like_DNA-bd_sf"/>
</dbReference>